<feature type="region of interest" description="Disordered" evidence="1">
    <location>
        <begin position="24"/>
        <end position="90"/>
    </location>
</feature>
<proteinExistence type="predicted"/>
<protein>
    <submittedName>
        <fullName evidence="4">Sporulation and spore germination protein</fullName>
    </submittedName>
</protein>
<evidence type="ECO:0000313" key="4">
    <source>
        <dbReference type="EMBL" id="TWI57184.1"/>
    </source>
</evidence>
<dbReference type="OrthoDB" id="1954033at2"/>
<evidence type="ECO:0000256" key="2">
    <source>
        <dbReference type="SAM" id="SignalP"/>
    </source>
</evidence>
<comment type="caution">
    <text evidence="4">The sequence shown here is derived from an EMBL/GenBank/DDBJ whole genome shotgun (WGS) entry which is preliminary data.</text>
</comment>
<feature type="compositionally biased region" description="Low complexity" evidence="1">
    <location>
        <begin position="63"/>
        <end position="73"/>
    </location>
</feature>
<organism evidence="4 5">
    <name type="scientific">Halalkalibacter nanhaiisediminis</name>
    <dbReference type="NCBI Taxonomy" id="688079"/>
    <lineage>
        <taxon>Bacteria</taxon>
        <taxon>Bacillati</taxon>
        <taxon>Bacillota</taxon>
        <taxon>Bacilli</taxon>
        <taxon>Bacillales</taxon>
        <taxon>Bacillaceae</taxon>
        <taxon>Halalkalibacter</taxon>
    </lineage>
</organism>
<dbReference type="PROSITE" id="PS51257">
    <property type="entry name" value="PROKAR_LIPOPROTEIN"/>
    <property type="match status" value="1"/>
</dbReference>
<dbReference type="EMBL" id="VLKZ01000004">
    <property type="protein sequence ID" value="TWI57184.1"/>
    <property type="molecule type" value="Genomic_DNA"/>
</dbReference>
<dbReference type="Pfam" id="PF10646">
    <property type="entry name" value="Germane"/>
    <property type="match status" value="1"/>
</dbReference>
<reference evidence="4 5" key="1">
    <citation type="journal article" date="2015" name="Stand. Genomic Sci.">
        <title>Genomic Encyclopedia of Bacterial and Archaeal Type Strains, Phase III: the genomes of soil and plant-associated and newly described type strains.</title>
        <authorList>
            <person name="Whitman W.B."/>
            <person name="Woyke T."/>
            <person name="Klenk H.P."/>
            <person name="Zhou Y."/>
            <person name="Lilburn T.G."/>
            <person name="Beck B.J."/>
            <person name="De Vos P."/>
            <person name="Vandamme P."/>
            <person name="Eisen J.A."/>
            <person name="Garrity G."/>
            <person name="Hugenholtz P."/>
            <person name="Kyrpides N.C."/>
        </authorList>
    </citation>
    <scope>NUCLEOTIDE SEQUENCE [LARGE SCALE GENOMIC DNA]</scope>
    <source>
        <strain evidence="4 5">CGMCC 1.10116</strain>
    </source>
</reference>
<dbReference type="SMART" id="SM00909">
    <property type="entry name" value="Germane"/>
    <property type="match status" value="1"/>
</dbReference>
<dbReference type="InterPro" id="IPR019606">
    <property type="entry name" value="GerMN"/>
</dbReference>
<accession>A0A562QKD2</accession>
<dbReference type="AlphaFoldDB" id="A0A562QKD2"/>
<keyword evidence="2" id="KW-0732">Signal</keyword>
<name>A0A562QKD2_9BACI</name>
<gene>
    <name evidence="4" type="ORF">IQ10_01890</name>
</gene>
<sequence>MKKHLVFFLLSLFILVLAACGQGTDSTEPEQATDGIEIEENSDLVESDGLEESTAADEEADQSVDSADQSVDSTGESVESNEEEIIAVDEEVVDDATVTPVELVFSDDQVMDLFRVERQIEATDEELFVATLEAWVAGPTEDGLVSLVPANVEVQSVEEIDGVAHVSFSSELLDAQVGSGVEEMLLQQVAMIMKQFGFNETQILIDGEVQPELFGHIDTSEPTVANNPEDYEKVE</sequence>
<feature type="compositionally biased region" description="Acidic residues" evidence="1">
    <location>
        <begin position="79"/>
        <end position="90"/>
    </location>
</feature>
<feature type="chain" id="PRO_5039697202" evidence="2">
    <location>
        <begin position="19"/>
        <end position="235"/>
    </location>
</feature>
<feature type="compositionally biased region" description="Acidic residues" evidence="1">
    <location>
        <begin position="36"/>
        <end position="62"/>
    </location>
</feature>
<feature type="domain" description="GerMN" evidence="3">
    <location>
        <begin position="128"/>
        <end position="214"/>
    </location>
</feature>
<feature type="signal peptide" evidence="2">
    <location>
        <begin position="1"/>
        <end position="18"/>
    </location>
</feature>
<evidence type="ECO:0000313" key="5">
    <source>
        <dbReference type="Proteomes" id="UP000315711"/>
    </source>
</evidence>
<evidence type="ECO:0000259" key="3">
    <source>
        <dbReference type="SMART" id="SM00909"/>
    </source>
</evidence>
<dbReference type="Proteomes" id="UP000315711">
    <property type="component" value="Unassembled WGS sequence"/>
</dbReference>
<keyword evidence="5" id="KW-1185">Reference proteome</keyword>
<dbReference type="RefSeq" id="WP_144450199.1">
    <property type="nucleotide sequence ID" value="NZ_VLKZ01000004.1"/>
</dbReference>
<evidence type="ECO:0000256" key="1">
    <source>
        <dbReference type="SAM" id="MobiDB-lite"/>
    </source>
</evidence>